<keyword evidence="3" id="KW-0238">DNA-binding</keyword>
<dbReference type="InterPro" id="IPR022687">
    <property type="entry name" value="HTH_DTXR"/>
</dbReference>
<dbReference type="PROSITE" id="PS50944">
    <property type="entry name" value="HTH_DTXR"/>
    <property type="match status" value="1"/>
</dbReference>
<dbReference type="GO" id="GO:0046914">
    <property type="term" value="F:transition metal ion binding"/>
    <property type="evidence" value="ECO:0007669"/>
    <property type="project" value="InterPro"/>
</dbReference>
<dbReference type="Pfam" id="PF02742">
    <property type="entry name" value="Fe_dep_repr_C"/>
    <property type="match status" value="1"/>
</dbReference>
<dbReference type="InParanoid" id="K0IJG0"/>
<accession>K0IJG0</accession>
<keyword evidence="4" id="KW-0804">Transcription</keyword>
<sequence length="155" mass="17649">METAVAKKKPTGYEEELFVGTAESEHVEMYLKAIWYIRERGEEVKVSSIAKLLNVTQPSVVQMLRKLDGSQLVRYSKGSVEMTGEGERIGKQMMRNTRLLEVLMKDALKIEIDEEMVCGIEHHMKDIFTDALCTLLKHPRKCPHGHTIPRGKCCS</sequence>
<name>K0IJG0_NITGG</name>
<dbReference type="InterPro" id="IPR050536">
    <property type="entry name" value="DtxR_MntR_Metal-Reg"/>
</dbReference>
<dbReference type="BioCyc" id="CNIT1237085:G1324-1464-MONOMER"/>
<keyword evidence="7" id="KW-1185">Reference proteome</keyword>
<evidence type="ECO:0000256" key="1">
    <source>
        <dbReference type="ARBA" id="ARBA00007871"/>
    </source>
</evidence>
<dbReference type="PANTHER" id="PTHR33238:SF7">
    <property type="entry name" value="IRON-DEPENDENT TRANSCRIPTIONAL REGULATOR"/>
    <property type="match status" value="1"/>
</dbReference>
<keyword evidence="2" id="KW-0805">Transcription regulation</keyword>
<dbReference type="Pfam" id="PF01325">
    <property type="entry name" value="Fe_dep_repress"/>
    <property type="match status" value="1"/>
</dbReference>
<dbReference type="InterPro" id="IPR022689">
    <property type="entry name" value="Iron_dep_repressor"/>
</dbReference>
<dbReference type="InterPro" id="IPR036390">
    <property type="entry name" value="WH_DNA-bd_sf"/>
</dbReference>
<evidence type="ECO:0000256" key="4">
    <source>
        <dbReference type="ARBA" id="ARBA00023163"/>
    </source>
</evidence>
<dbReference type="SMART" id="SM00529">
    <property type="entry name" value="HTH_DTXR"/>
    <property type="match status" value="1"/>
</dbReference>
<evidence type="ECO:0000256" key="3">
    <source>
        <dbReference type="ARBA" id="ARBA00023125"/>
    </source>
</evidence>
<dbReference type="GO" id="GO:0003677">
    <property type="term" value="F:DNA binding"/>
    <property type="evidence" value="ECO:0007669"/>
    <property type="project" value="UniProtKB-KW"/>
</dbReference>
<dbReference type="InterPro" id="IPR036421">
    <property type="entry name" value="Fe_dep_repressor_sf"/>
</dbReference>
<dbReference type="GO" id="GO:0046983">
    <property type="term" value="F:protein dimerization activity"/>
    <property type="evidence" value="ECO:0007669"/>
    <property type="project" value="InterPro"/>
</dbReference>
<proteinExistence type="inferred from homology"/>
<dbReference type="STRING" id="1237085.Ngar_c14660"/>
<dbReference type="EMBL" id="CP002408">
    <property type="protein sequence ID" value="AFU58402.1"/>
    <property type="molecule type" value="Genomic_DNA"/>
</dbReference>
<dbReference type="InterPro" id="IPR036388">
    <property type="entry name" value="WH-like_DNA-bd_sf"/>
</dbReference>
<dbReference type="KEGG" id="nga:Ngar_c14660"/>
<dbReference type="GO" id="GO:0003700">
    <property type="term" value="F:DNA-binding transcription factor activity"/>
    <property type="evidence" value="ECO:0007669"/>
    <property type="project" value="InterPro"/>
</dbReference>
<protein>
    <submittedName>
        <fullName evidence="6">Putative iron (Metal) dependent repressor, DtxR family</fullName>
    </submittedName>
</protein>
<organism evidence="6 7">
    <name type="scientific">Nitrososphaera gargensis (strain Ga9.2)</name>
    <dbReference type="NCBI Taxonomy" id="1237085"/>
    <lineage>
        <taxon>Archaea</taxon>
        <taxon>Nitrososphaerota</taxon>
        <taxon>Nitrososphaeria</taxon>
        <taxon>Nitrososphaerales</taxon>
        <taxon>Nitrososphaeraceae</taxon>
        <taxon>Nitrososphaera</taxon>
    </lineage>
</organism>
<dbReference type="Proteomes" id="UP000008037">
    <property type="component" value="Chromosome"/>
</dbReference>
<dbReference type="InterPro" id="IPR001367">
    <property type="entry name" value="Fe_dep_repressor"/>
</dbReference>
<feature type="domain" description="HTH dtxR-type" evidence="5">
    <location>
        <begin position="24"/>
        <end position="83"/>
    </location>
</feature>
<evidence type="ECO:0000259" key="5">
    <source>
        <dbReference type="PROSITE" id="PS50944"/>
    </source>
</evidence>
<evidence type="ECO:0000313" key="7">
    <source>
        <dbReference type="Proteomes" id="UP000008037"/>
    </source>
</evidence>
<dbReference type="PATRIC" id="fig|1237085.11.peg.1430"/>
<dbReference type="AlphaFoldDB" id="K0IJG0"/>
<dbReference type="HOGENOM" id="CLU_069532_4_1_2"/>
<comment type="similarity">
    <text evidence="1">Belongs to the DtxR/MntR family.</text>
</comment>
<reference evidence="6 7" key="1">
    <citation type="journal article" date="2012" name="Environ. Microbiol.">
        <title>The genome of the ammonia-oxidizing Candidatus Nitrososphaera gargensis: insights into metabolic versatility and environmental adaptations.</title>
        <authorList>
            <person name="Spang A."/>
            <person name="Poehlein A."/>
            <person name="Offre P."/>
            <person name="Zumbragel S."/>
            <person name="Haider S."/>
            <person name="Rychlik N."/>
            <person name="Nowka B."/>
            <person name="Schmeisser C."/>
            <person name="Lebedeva E.V."/>
            <person name="Rattei T."/>
            <person name="Bohm C."/>
            <person name="Schmid M."/>
            <person name="Galushko A."/>
            <person name="Hatzenpichler R."/>
            <person name="Weinmaier T."/>
            <person name="Daniel R."/>
            <person name="Schleper C."/>
            <person name="Spieck E."/>
            <person name="Streit W."/>
            <person name="Wagner M."/>
        </authorList>
    </citation>
    <scope>NUCLEOTIDE SEQUENCE [LARGE SCALE GENOMIC DNA]</scope>
    <source>
        <strain evidence="7">Ga9.2</strain>
    </source>
</reference>
<dbReference type="Gene3D" id="1.10.10.10">
    <property type="entry name" value="Winged helix-like DNA-binding domain superfamily/Winged helix DNA-binding domain"/>
    <property type="match status" value="1"/>
</dbReference>
<evidence type="ECO:0000313" key="6">
    <source>
        <dbReference type="EMBL" id="AFU58402.1"/>
    </source>
</evidence>
<gene>
    <name evidence="6" type="ordered locus">Ngar_c14660</name>
</gene>
<evidence type="ECO:0000256" key="2">
    <source>
        <dbReference type="ARBA" id="ARBA00023015"/>
    </source>
</evidence>
<dbReference type="PANTHER" id="PTHR33238">
    <property type="entry name" value="IRON (METAL) DEPENDENT REPRESSOR, DTXR FAMILY"/>
    <property type="match status" value="1"/>
</dbReference>
<dbReference type="SUPFAM" id="SSF47979">
    <property type="entry name" value="Iron-dependent repressor protein, dimerization domain"/>
    <property type="match status" value="1"/>
</dbReference>
<dbReference type="SUPFAM" id="SSF46785">
    <property type="entry name" value="Winged helix' DNA-binding domain"/>
    <property type="match status" value="1"/>
</dbReference>